<dbReference type="SMART" id="SM00119">
    <property type="entry name" value="HECTc"/>
    <property type="match status" value="1"/>
</dbReference>
<evidence type="ECO:0000256" key="6">
    <source>
        <dbReference type="ARBA" id="ARBA00023018"/>
    </source>
</evidence>
<dbReference type="Gene3D" id="3.30.2160.10">
    <property type="entry name" value="Hect, E3 ligase catalytic domain"/>
    <property type="match status" value="1"/>
</dbReference>
<dbReference type="PROSITE" id="PS50237">
    <property type="entry name" value="HECT"/>
    <property type="match status" value="1"/>
</dbReference>
<dbReference type="GO" id="GO:0014069">
    <property type="term" value="C:postsynaptic density"/>
    <property type="evidence" value="ECO:0007669"/>
    <property type="project" value="UniProtKB-SubCell"/>
</dbReference>
<dbReference type="GO" id="GO:0061630">
    <property type="term" value="F:ubiquitin protein ligase activity"/>
    <property type="evidence" value="ECO:0007669"/>
    <property type="project" value="UniProtKB-EC"/>
</dbReference>
<reference evidence="13" key="1">
    <citation type="submission" date="2025-08" db="UniProtKB">
        <authorList>
            <consortium name="Ensembl"/>
        </authorList>
    </citation>
    <scope>IDENTIFICATION</scope>
</reference>
<dbReference type="AlphaFoldDB" id="A0A8C6GTE8"/>
<comment type="subcellular location">
    <subcellularLocation>
        <location evidence="7">Postsynaptic density</location>
    </subcellularLocation>
</comment>
<dbReference type="InterPro" id="IPR000048">
    <property type="entry name" value="IQ_motif_EF-hand-BS"/>
</dbReference>
<comment type="function">
    <text evidence="8">E3 ubiquitin-protein ligase which accepts ubiquitin from an E2 ubiquitin-conjugating enzyme in the form of a thioester and then directly transfers the ubiquitin to targeted substrates. Ubiquitinates BCKDK and targets it for degradation, thereby regulating various metabolic processes. Involved in the positive regulation of neurite branching in hippocampal neurons and the control of neuronal spine number and morphology, through the ubiquitination of PPP3CC.</text>
</comment>
<evidence type="ECO:0000256" key="7">
    <source>
        <dbReference type="ARBA" id="ARBA00034105"/>
    </source>
</evidence>
<dbReference type="FunFam" id="3.30.2410.10:FF:000012">
    <property type="entry name" value="Ubiquitin-protein ligase E3B"/>
    <property type="match status" value="1"/>
</dbReference>
<dbReference type="GO" id="GO:0098978">
    <property type="term" value="C:glutamatergic synapse"/>
    <property type="evidence" value="ECO:0007669"/>
    <property type="project" value="Ensembl"/>
</dbReference>
<feature type="domain" description="HECT" evidence="12">
    <location>
        <begin position="704"/>
        <end position="1070"/>
    </location>
</feature>
<evidence type="ECO:0000256" key="4">
    <source>
        <dbReference type="ARBA" id="ARBA00022679"/>
    </source>
</evidence>
<dbReference type="PANTHER" id="PTHR45700">
    <property type="entry name" value="UBIQUITIN-PROTEIN LIGASE E3C"/>
    <property type="match status" value="1"/>
</dbReference>
<keyword evidence="5 11" id="KW-0833">Ubl conjugation pathway</keyword>
<evidence type="ECO:0000256" key="1">
    <source>
        <dbReference type="ARBA" id="ARBA00000885"/>
    </source>
</evidence>
<dbReference type="InterPro" id="IPR000569">
    <property type="entry name" value="HECT_dom"/>
</dbReference>
<name>A0A8C6GTE8_MUSSI</name>
<dbReference type="InterPro" id="IPR035983">
    <property type="entry name" value="Hect_E3_ubiquitin_ligase"/>
</dbReference>
<reference evidence="13" key="2">
    <citation type="submission" date="2025-09" db="UniProtKB">
        <authorList>
            <consortium name="Ensembl"/>
        </authorList>
    </citation>
    <scope>IDENTIFICATION</scope>
</reference>
<dbReference type="EC" id="2.3.2.26" evidence="3"/>
<evidence type="ECO:0000256" key="11">
    <source>
        <dbReference type="PROSITE-ProRule" id="PRU00104"/>
    </source>
</evidence>
<accession>A0A8C6GTE8</accession>
<dbReference type="GeneTree" id="ENSGT00940000156548"/>
<comment type="pathway">
    <text evidence="2">Protein modification; protein ubiquitination.</text>
</comment>
<evidence type="ECO:0000256" key="3">
    <source>
        <dbReference type="ARBA" id="ARBA00012485"/>
    </source>
</evidence>
<feature type="active site" description="Glycyl thioester intermediate" evidence="11">
    <location>
        <position position="1038"/>
    </location>
</feature>
<dbReference type="PANTHER" id="PTHR45700:SF3">
    <property type="entry name" value="UBIQUITIN-PROTEIN LIGASE E3B"/>
    <property type="match status" value="1"/>
</dbReference>
<comment type="catalytic activity">
    <reaction evidence="1">
        <text>S-ubiquitinyl-[E2 ubiquitin-conjugating enzyme]-L-cysteine + [acceptor protein]-L-lysine = [E2 ubiquitin-conjugating enzyme]-L-cysteine + N(6)-ubiquitinyl-[acceptor protein]-L-lysine.</text>
        <dbReference type="EC" id="2.3.2.26"/>
    </reaction>
</comment>
<protein>
    <recommendedName>
        <fullName evidence="9">Ubiquitin-protein ligase E3B</fullName>
        <ecNumber evidence="3">2.3.2.26</ecNumber>
    </recommendedName>
    <alternativeName>
        <fullName evidence="10">HECT-type ubiquitin transferase E3B</fullName>
    </alternativeName>
</protein>
<dbReference type="GO" id="GO:0006511">
    <property type="term" value="P:ubiquitin-dependent protein catabolic process"/>
    <property type="evidence" value="ECO:0007669"/>
    <property type="project" value="TreeGrafter"/>
</dbReference>
<dbReference type="InterPro" id="IPR044611">
    <property type="entry name" value="E3A/B/C-like"/>
</dbReference>
<keyword evidence="4" id="KW-0808">Transferase</keyword>
<dbReference type="CDD" id="cd00078">
    <property type="entry name" value="HECTc"/>
    <property type="match status" value="1"/>
</dbReference>
<evidence type="ECO:0000313" key="14">
    <source>
        <dbReference type="Proteomes" id="UP000694415"/>
    </source>
</evidence>
<dbReference type="Proteomes" id="UP000694415">
    <property type="component" value="Unplaced"/>
</dbReference>
<dbReference type="GO" id="GO:0150052">
    <property type="term" value="P:regulation of postsynapse assembly"/>
    <property type="evidence" value="ECO:0007669"/>
    <property type="project" value="Ensembl"/>
</dbReference>
<evidence type="ECO:0000259" key="12">
    <source>
        <dbReference type="PROSITE" id="PS50237"/>
    </source>
</evidence>
<evidence type="ECO:0000256" key="8">
    <source>
        <dbReference type="ARBA" id="ARBA00056642"/>
    </source>
</evidence>
<sequence length="1070" mass="122760">MFTVSQTSRAWFIDRARQAREERLVQKERERSAVTIQALVRSFLCRRRLHRDIRKEIDEFFSADESGSSKRSALCIFKIARRLLFICKTTEDGERLEKLCRSILNSMDAENEPKVWYVSLALSKDLTLLWIKQIKSILWHCCELLGQLKPEILQDSRLITLYLTMLVTFTDTSTWKILRGKGESLRPALNHICANIMGHLNQRGLYSVLQVLLTRGLARPRPCLSKGMLTAAFSLALRPVVAAQFSDNLMRPFIIHVMSVPALVAHLSTVAPERLGVLESHDMLRKFIIFLRDRDRCRDACESLEGCHTLCLMGNLLHLGSLSLRLLEEEMDGFVSALTQMLCYCQKYVAQKKSNLTHWHPVLGWFSQPVDYGLNDSMYLITKQLQFLWAVPLIRILFSDILSRKLLEHAEPAPVQPQPSSPQTVLPVKSLLKRAFQKSASVRNILRPVGGRRVDSAEVRKVCNICVLYQTSLTTLTQIRLQILTGLTYLDDLLPKLWAFICELGPHGGLKLFLECLNNDTGESKQLLAMLMLFCDCSRHLITILDDIEVYEEQISFKLEELVTISSFLNSFVFKMIWDGIVENAKGETLELFQSVHGWLMVLYERDCRRRFAPEDHWLRRDLKPGVLFQELDKDRRRAQLVLQHIPHVVPHKNRVLLFRNMVIKEKEKLGLVETSSASPHVTHITIRRSRMLEDGYEQLRQLSQHAMKGVIRVKFVNDLGVDEAGIDQDGVFKEFLEEIIKRVFDPALNLFKTTSGDERLYPSPTSYIHENYLQLFEFVGKMLGKAVYEGIVVDVPFASFFLSQMLGHHHSIFYSSVDELPSLDSEFYKNLTSIKRYDGDIADLGLTLSYDEDVMGQLVCHELVPGGKTIPVTDENKISYIHLMAHFRMHTQIKNQTAALISGFRSIIKPEWIRMFSTPELQRLISGDNAEIDLEDLKKHTVYYGGFHGSHRVIIWLWDILASDFTPEERAMFLKFVTSCSRPPLLGFAYLKPPFSIRCVEVSDDQDTGDTLGSVLRGFFTIRKREPGGRLPTSSTCFNLLKLPNYSKKSVLREKLRYAISMNTGFELS</sequence>
<dbReference type="Pfam" id="PF00612">
    <property type="entry name" value="IQ"/>
    <property type="match status" value="1"/>
</dbReference>
<dbReference type="Gene3D" id="3.90.1750.10">
    <property type="entry name" value="Hect, E3 ligase catalytic domains"/>
    <property type="match status" value="1"/>
</dbReference>
<dbReference type="GO" id="GO:0000209">
    <property type="term" value="P:protein polyubiquitination"/>
    <property type="evidence" value="ECO:0007669"/>
    <property type="project" value="InterPro"/>
</dbReference>
<dbReference type="GO" id="GO:0005739">
    <property type="term" value="C:mitochondrion"/>
    <property type="evidence" value="ECO:0007669"/>
    <property type="project" value="Ensembl"/>
</dbReference>
<dbReference type="SUPFAM" id="SSF56204">
    <property type="entry name" value="Hect, E3 ligase catalytic domain"/>
    <property type="match status" value="1"/>
</dbReference>
<keyword evidence="6" id="KW-0770">Synapse</keyword>
<proteinExistence type="predicted"/>
<evidence type="ECO:0000256" key="5">
    <source>
        <dbReference type="ARBA" id="ARBA00022786"/>
    </source>
</evidence>
<dbReference type="Ensembl" id="ENSMSIT00000013162.1">
    <property type="protein sequence ID" value="ENSMSIP00000010405.1"/>
    <property type="gene ID" value="ENSMSIG00000009095.1"/>
</dbReference>
<dbReference type="Pfam" id="PF00632">
    <property type="entry name" value="HECT"/>
    <property type="match status" value="1"/>
</dbReference>
<evidence type="ECO:0000256" key="2">
    <source>
        <dbReference type="ARBA" id="ARBA00004906"/>
    </source>
</evidence>
<keyword evidence="14" id="KW-1185">Reference proteome</keyword>
<dbReference type="Gene3D" id="3.30.2410.10">
    <property type="entry name" value="Hect, E3 ligase catalytic domain"/>
    <property type="match status" value="1"/>
</dbReference>
<dbReference type="PROSITE" id="PS50096">
    <property type="entry name" value="IQ"/>
    <property type="match status" value="1"/>
</dbReference>
<dbReference type="FunFam" id="3.30.2160.10:FF:000002">
    <property type="entry name" value="Putative Ubiquitin-protein ligase E3C"/>
    <property type="match status" value="1"/>
</dbReference>
<evidence type="ECO:0000256" key="10">
    <source>
        <dbReference type="ARBA" id="ARBA00077267"/>
    </source>
</evidence>
<evidence type="ECO:0000313" key="13">
    <source>
        <dbReference type="Ensembl" id="ENSMSIP00000010405.1"/>
    </source>
</evidence>
<evidence type="ECO:0000256" key="9">
    <source>
        <dbReference type="ARBA" id="ARBA00067505"/>
    </source>
</evidence>
<organism evidence="13 14">
    <name type="scientific">Mus spicilegus</name>
    <name type="common">Mound-building mouse</name>
    <dbReference type="NCBI Taxonomy" id="10103"/>
    <lineage>
        <taxon>Eukaryota</taxon>
        <taxon>Metazoa</taxon>
        <taxon>Chordata</taxon>
        <taxon>Craniata</taxon>
        <taxon>Vertebrata</taxon>
        <taxon>Euteleostomi</taxon>
        <taxon>Mammalia</taxon>
        <taxon>Eutheria</taxon>
        <taxon>Euarchontoglires</taxon>
        <taxon>Glires</taxon>
        <taxon>Rodentia</taxon>
        <taxon>Myomorpha</taxon>
        <taxon>Muroidea</taxon>
        <taxon>Muridae</taxon>
        <taxon>Murinae</taxon>
        <taxon>Mus</taxon>
        <taxon>Mus</taxon>
    </lineage>
</organism>